<reference evidence="4 5" key="1">
    <citation type="submission" date="2019-02" db="EMBL/GenBank/DDBJ databases">
        <title>Siculibacillus lacustris gen. nov., sp. nov., a new rosette-forming bacterium isolated from a freshwater crater lake (Lake St. Ana, Romania).</title>
        <authorList>
            <person name="Felfoldi T."/>
            <person name="Marton Z."/>
            <person name="Szabo A."/>
            <person name="Mentes A."/>
            <person name="Boka K."/>
            <person name="Marialigeti K."/>
            <person name="Mathe I."/>
            <person name="Koncz M."/>
            <person name="Schumann P."/>
            <person name="Toth E."/>
        </authorList>
    </citation>
    <scope>NUCLEOTIDE SEQUENCE [LARGE SCALE GENOMIC DNA]</scope>
    <source>
        <strain evidence="4 5">SA-279</strain>
    </source>
</reference>
<evidence type="ECO:0000256" key="1">
    <source>
        <dbReference type="SAM" id="MobiDB-lite"/>
    </source>
</evidence>
<keyword evidence="2" id="KW-0472">Membrane</keyword>
<feature type="transmembrane region" description="Helical" evidence="2">
    <location>
        <begin position="128"/>
        <end position="144"/>
    </location>
</feature>
<proteinExistence type="predicted"/>
<evidence type="ECO:0000259" key="3">
    <source>
        <dbReference type="Pfam" id="PF14317"/>
    </source>
</evidence>
<evidence type="ECO:0000256" key="2">
    <source>
        <dbReference type="SAM" id="Phobius"/>
    </source>
</evidence>
<feature type="compositionally biased region" description="Basic and acidic residues" evidence="1">
    <location>
        <begin position="1"/>
        <end position="10"/>
    </location>
</feature>
<evidence type="ECO:0000313" key="4">
    <source>
        <dbReference type="EMBL" id="TBW36422.1"/>
    </source>
</evidence>
<dbReference type="EMBL" id="SJFN01000020">
    <property type="protein sequence ID" value="TBW36422.1"/>
    <property type="molecule type" value="Genomic_DNA"/>
</dbReference>
<sequence>MRHGLRELPGHARRRRHRVLPGRGNRPHALRSSPSGFGRRLRVPPVRFHLSRSGPIPDAGCSMSQTFEFRMARTDWVALSTAVARRPLAFRIATVVAMASLVAMVLAFLSAPDGGTLLASALAGGADWYPFYGIIALFAVALLFRHRLIGFNAAAGFARLPLADKLLVVDAEETDVHVVAPDFDWRFPWAAVFRLIETPTHLVIATGGREGLPVPRRAFADAAAFEAFRAFVVAHLPEEASHERS</sequence>
<keyword evidence="5" id="KW-1185">Reference proteome</keyword>
<protein>
    <submittedName>
        <fullName evidence="4">YcxB family protein</fullName>
    </submittedName>
</protein>
<name>A0A4Q9VM88_9HYPH</name>
<dbReference type="AlphaFoldDB" id="A0A4Q9VM88"/>
<dbReference type="InterPro" id="IPR025588">
    <property type="entry name" value="YcxB-like_C"/>
</dbReference>
<feature type="compositionally biased region" description="Basic residues" evidence="1">
    <location>
        <begin position="11"/>
        <end position="29"/>
    </location>
</feature>
<dbReference type="OrthoDB" id="8410118at2"/>
<organism evidence="4 5">
    <name type="scientific">Siculibacillus lacustris</name>
    <dbReference type="NCBI Taxonomy" id="1549641"/>
    <lineage>
        <taxon>Bacteria</taxon>
        <taxon>Pseudomonadati</taxon>
        <taxon>Pseudomonadota</taxon>
        <taxon>Alphaproteobacteria</taxon>
        <taxon>Hyphomicrobiales</taxon>
        <taxon>Ancalomicrobiaceae</taxon>
        <taxon>Siculibacillus</taxon>
    </lineage>
</organism>
<keyword evidence="2" id="KW-0812">Transmembrane</keyword>
<feature type="region of interest" description="Disordered" evidence="1">
    <location>
        <begin position="1"/>
        <end position="38"/>
    </location>
</feature>
<dbReference type="Proteomes" id="UP000292781">
    <property type="component" value="Unassembled WGS sequence"/>
</dbReference>
<comment type="caution">
    <text evidence="4">The sequence shown here is derived from an EMBL/GenBank/DDBJ whole genome shotgun (WGS) entry which is preliminary data.</text>
</comment>
<feature type="domain" description="YcxB-like C-terminal" evidence="3">
    <location>
        <begin position="177"/>
        <end position="231"/>
    </location>
</feature>
<keyword evidence="2" id="KW-1133">Transmembrane helix</keyword>
<dbReference type="Pfam" id="PF14317">
    <property type="entry name" value="YcxB"/>
    <property type="match status" value="1"/>
</dbReference>
<feature type="transmembrane region" description="Helical" evidence="2">
    <location>
        <begin position="88"/>
        <end position="108"/>
    </location>
</feature>
<evidence type="ECO:0000313" key="5">
    <source>
        <dbReference type="Proteomes" id="UP000292781"/>
    </source>
</evidence>
<accession>A0A4Q9VM88</accession>
<gene>
    <name evidence="4" type="ORF">EYW49_13865</name>
</gene>